<keyword evidence="1" id="KW-0175">Coiled coil</keyword>
<proteinExistence type="predicted"/>
<organism evidence="3 4">
    <name type="scientific">Chromobacterium indicum</name>
    <dbReference type="NCBI Taxonomy" id="3110228"/>
    <lineage>
        <taxon>Bacteria</taxon>
        <taxon>Pseudomonadati</taxon>
        <taxon>Pseudomonadota</taxon>
        <taxon>Betaproteobacteria</taxon>
        <taxon>Neisseriales</taxon>
        <taxon>Chromobacteriaceae</taxon>
        <taxon>Chromobacterium</taxon>
    </lineage>
</organism>
<dbReference type="RefSeq" id="WP_346787593.1">
    <property type="nucleotide sequence ID" value="NZ_JAYFSJ010000002.1"/>
</dbReference>
<evidence type="ECO:0000256" key="1">
    <source>
        <dbReference type="SAM" id="Coils"/>
    </source>
</evidence>
<feature type="coiled-coil region" evidence="1">
    <location>
        <begin position="976"/>
        <end position="1003"/>
    </location>
</feature>
<dbReference type="PROSITE" id="PS51688">
    <property type="entry name" value="ICA"/>
    <property type="match status" value="1"/>
</dbReference>
<name>A0ABV0CEN1_9NEIS</name>
<feature type="domain" description="Peptidase S74" evidence="2">
    <location>
        <begin position="907"/>
        <end position="997"/>
    </location>
</feature>
<accession>A0ABV0CEN1</accession>
<reference evidence="3 4" key="1">
    <citation type="submission" date="2023-12" db="EMBL/GenBank/DDBJ databases">
        <title>Chromobacterium sp. strain TRC.1.1.SA producing antimicrobial pigment.</title>
        <authorList>
            <person name="Verma N."/>
            <person name="Choksket S."/>
            <person name="Pinnaka A.K."/>
            <person name="Korpole S."/>
        </authorList>
    </citation>
    <scope>NUCLEOTIDE SEQUENCE [LARGE SCALE GENOMIC DNA]</scope>
    <source>
        <strain evidence="3 4">TRC1.1.SA</strain>
    </source>
</reference>
<dbReference type="CDD" id="cd19958">
    <property type="entry name" value="pyocin_knob"/>
    <property type="match status" value="1"/>
</dbReference>
<dbReference type="Proteomes" id="UP001405405">
    <property type="component" value="Unassembled WGS sequence"/>
</dbReference>
<keyword evidence="4" id="KW-1185">Reference proteome</keyword>
<sequence length="1003" mass="106454">MSVDTNWYRVGRISVAQGSVEVRGEGTGWEGQTNEGDILIGPDGRWYEVAAVAAEALQLRTPYLGATVKAQPYAVVRNFTGSQLGRVAADLAKMQRRWLTTLGGFRDVLLSDQPQATLYDELGDAHAVMPWPAIESAVKTALAKVEAARVVVVDNAADLIAARDSAQDSAKAAKASQDAAAANATATKLNRDAVEKSQAAVTAAEKRVAASVTAADASAKAAKLSQDAAAASADSVAGAAQAVEEARELVKAAVKRGEVIRVNSSANPDKGFVSLSPVHSGGSGALFAQSATGGALIDLDPQPLDGVSSSTLRLFRNVTTKGPVLVDIHAGDGSVTLQHRIGASGSDTLLHQEGGRVVIGRSGMPSRLDVVGQSRADTVRAGKGYPDKGDSSRVGYGFDDDADTGLFADYEGDKPVTGTKNLAFFINSKKTLEVDLQGRVWSQAYGLLENKFADKPYVDAAVARVIDSAPDALNTLKELSAALNNDAKFSDTVASQLAKKLEPEDLAGYGLGGNASNIRDGVLFDKRPNGFYHGQTSDGKGLKGTPSDRNGMFTVNYLNDQWGTLTYRAWGGEVYEARLENGTWSSWNRHWHTGNDGALLMYRQGLGKDVDLNTLRQNGWFWQGANANASTGRNYPWGVAGALSVLEQGSMTFQQYQTYHPDNTQLYFRSRYNERWGAWVKVWHDKNHGAGSGLDADTVDGLQAADLLALAGDQQVTGNKRFLAPLTSQPNGSSWKDWATDARWAGLQVACPSSGSAYTVWRAMQEGKRQVAALAVCGGGKDDAVAQAVLHLAGAGVSDMPHVWQGNDYRAAGVIEAGDKLLTGKLAGVMAKGDQSSSLEVCGPGNGQGDSQIAAAAFHLPGVWAVKLGLRNDGVFGLGGGSAEAWRWYVDTKTGDMTAAGNVGWFSDRRLKKDVQPIEDALAKVQRLNGYTFTRTDTGARQVGLIAQEVQAVQPEAVIEAADEAKTLTVAYGNLVGLLVEALKEQQRNFEQLEARISMLEAA</sequence>
<dbReference type="EMBL" id="JAYFSJ010000002">
    <property type="protein sequence ID" value="MEN7429641.1"/>
    <property type="molecule type" value="Genomic_DNA"/>
</dbReference>
<gene>
    <name evidence="3" type="ORF">VA599_02720</name>
</gene>
<evidence type="ECO:0000313" key="3">
    <source>
        <dbReference type="EMBL" id="MEN7429641.1"/>
    </source>
</evidence>
<protein>
    <submittedName>
        <fullName evidence="3">Pyocin knob domain-containing S74 family peptidase</fullName>
    </submittedName>
</protein>
<evidence type="ECO:0000313" key="4">
    <source>
        <dbReference type="Proteomes" id="UP001405405"/>
    </source>
</evidence>
<evidence type="ECO:0000259" key="2">
    <source>
        <dbReference type="PROSITE" id="PS51688"/>
    </source>
</evidence>
<comment type="caution">
    <text evidence="3">The sequence shown here is derived from an EMBL/GenBank/DDBJ whole genome shotgun (WGS) entry which is preliminary data.</text>
</comment>
<dbReference type="Pfam" id="PF13884">
    <property type="entry name" value="Peptidase_S74"/>
    <property type="match status" value="1"/>
</dbReference>
<dbReference type="InterPro" id="IPR030392">
    <property type="entry name" value="S74_ICA"/>
</dbReference>